<dbReference type="EC" id="3.4.16.4" evidence="4"/>
<dbReference type="SUPFAM" id="SSF69189">
    <property type="entry name" value="Penicillin-binding protein associated domain"/>
    <property type="match status" value="1"/>
</dbReference>
<accession>A0A2T5MDK8</accession>
<evidence type="ECO:0000256" key="11">
    <source>
        <dbReference type="ARBA" id="ARBA00023316"/>
    </source>
</evidence>
<feature type="signal peptide" evidence="16">
    <location>
        <begin position="1"/>
        <end position="19"/>
    </location>
</feature>
<evidence type="ECO:0000256" key="9">
    <source>
        <dbReference type="ARBA" id="ARBA00022960"/>
    </source>
</evidence>
<dbReference type="GO" id="GO:0006508">
    <property type="term" value="P:proteolysis"/>
    <property type="evidence" value="ECO:0007669"/>
    <property type="project" value="UniProtKB-KW"/>
</dbReference>
<dbReference type="InterPro" id="IPR001967">
    <property type="entry name" value="Peptidase_S11_N"/>
</dbReference>
<evidence type="ECO:0000256" key="12">
    <source>
        <dbReference type="ARBA" id="ARBA00034000"/>
    </source>
</evidence>
<dbReference type="SUPFAM" id="SSF56601">
    <property type="entry name" value="beta-lactamase/transpeptidase-like"/>
    <property type="match status" value="1"/>
</dbReference>
<dbReference type="PANTHER" id="PTHR21581:SF6">
    <property type="entry name" value="TRAFFICKING PROTEIN PARTICLE COMPLEX SUBUNIT 12"/>
    <property type="match status" value="1"/>
</dbReference>
<feature type="active site" evidence="13">
    <location>
        <position position="125"/>
    </location>
</feature>
<dbReference type="UniPathway" id="UPA00219"/>
<dbReference type="InterPro" id="IPR037167">
    <property type="entry name" value="Peptidase_S11_C_sf"/>
</dbReference>
<feature type="chain" id="PRO_5015523818" description="serine-type D-Ala-D-Ala carboxypeptidase" evidence="16">
    <location>
        <begin position="20"/>
        <end position="388"/>
    </location>
</feature>
<dbReference type="InterPro" id="IPR012338">
    <property type="entry name" value="Beta-lactam/transpept-like"/>
</dbReference>
<keyword evidence="8 18" id="KW-0378">Hydrolase</keyword>
<dbReference type="Proteomes" id="UP000244248">
    <property type="component" value="Unassembled WGS sequence"/>
</dbReference>
<feature type="active site" description="Acyl-ester intermediate" evidence="13">
    <location>
        <position position="61"/>
    </location>
</feature>
<dbReference type="Pfam" id="PF00768">
    <property type="entry name" value="Peptidase_S11"/>
    <property type="match status" value="1"/>
</dbReference>
<evidence type="ECO:0000313" key="18">
    <source>
        <dbReference type="EMBL" id="PTU30637.1"/>
    </source>
</evidence>
<gene>
    <name evidence="18" type="ORF">CJD38_14135</name>
</gene>
<dbReference type="PRINTS" id="PR00725">
    <property type="entry name" value="DADACBPTASE1"/>
</dbReference>
<dbReference type="GO" id="GO:0009002">
    <property type="term" value="F:serine-type D-Ala-D-Ala carboxypeptidase activity"/>
    <property type="evidence" value="ECO:0007669"/>
    <property type="project" value="UniProtKB-EC"/>
</dbReference>
<evidence type="ECO:0000256" key="6">
    <source>
        <dbReference type="ARBA" id="ARBA00022670"/>
    </source>
</evidence>
<dbReference type="GO" id="GO:0008360">
    <property type="term" value="P:regulation of cell shape"/>
    <property type="evidence" value="ECO:0007669"/>
    <property type="project" value="UniProtKB-KW"/>
</dbReference>
<comment type="function">
    <text evidence="1">Removes C-terminal D-alanyl residues from sugar-peptide cell wall precursors.</text>
</comment>
<keyword evidence="6" id="KW-0645">Protease</keyword>
<evidence type="ECO:0000256" key="3">
    <source>
        <dbReference type="ARBA" id="ARBA00007164"/>
    </source>
</evidence>
<proteinExistence type="inferred from homology"/>
<organism evidence="18 19">
    <name type="scientific">Stenotrophobium rhamnosiphilum</name>
    <dbReference type="NCBI Taxonomy" id="2029166"/>
    <lineage>
        <taxon>Bacteria</taxon>
        <taxon>Pseudomonadati</taxon>
        <taxon>Pseudomonadota</taxon>
        <taxon>Gammaproteobacteria</taxon>
        <taxon>Nevskiales</taxon>
        <taxon>Nevskiaceae</taxon>
        <taxon>Stenotrophobium</taxon>
    </lineage>
</organism>
<keyword evidence="10" id="KW-0573">Peptidoglycan synthesis</keyword>
<dbReference type="GO" id="GO:0009252">
    <property type="term" value="P:peptidoglycan biosynthetic process"/>
    <property type="evidence" value="ECO:0007669"/>
    <property type="project" value="UniProtKB-UniPathway"/>
</dbReference>
<evidence type="ECO:0000256" key="7">
    <source>
        <dbReference type="ARBA" id="ARBA00022729"/>
    </source>
</evidence>
<evidence type="ECO:0000256" key="15">
    <source>
        <dbReference type="RuleBase" id="RU004016"/>
    </source>
</evidence>
<dbReference type="GO" id="GO:0071555">
    <property type="term" value="P:cell wall organization"/>
    <property type="evidence" value="ECO:0007669"/>
    <property type="project" value="UniProtKB-KW"/>
</dbReference>
<sequence>MKKIAALFLLASCSFSALAQTMSLPVPAAPTMDVSSYALLDFQSGELIASHNPDTRVEPASITKVMTVYVAFDEIKHGRLKLSDTALISEKAWRQGKDSSESRMFIEVGTRVKIEDLLRGIIIASGNDASVALSEHMAGSESVFAEMMNQYAKKLGMKNTHFADASGLPDPNHYTTARDLTILGRALIRDFPEMYKIFAERSYAYSGAPKVKAQPNRNGLLEKDPSVDGIKTGHTSAAGYCLLASAQRDGRRLISAVMGAPSWAGRETSSLELLNYGFRFYETVSMFGATKPVSTIRVWKGSEEQLAVGVLPALSMALPRGSSAQIKAVPQITEQAVAPIKAGQKLGTITITLNGKPLRTVPLVALKDVPEGGFFHRISDSVQMLISK</sequence>
<dbReference type="EMBL" id="QANS01000005">
    <property type="protein sequence ID" value="PTU30637.1"/>
    <property type="molecule type" value="Genomic_DNA"/>
</dbReference>
<protein>
    <recommendedName>
        <fullName evidence="4">serine-type D-Ala-D-Ala carboxypeptidase</fullName>
        <ecNumber evidence="4">3.4.16.4</ecNumber>
    </recommendedName>
</protein>
<keyword evidence="5 18" id="KW-0121">Carboxypeptidase</keyword>
<feature type="binding site" evidence="14">
    <location>
        <position position="231"/>
    </location>
    <ligand>
        <name>substrate</name>
    </ligand>
</feature>
<keyword evidence="19" id="KW-1185">Reference proteome</keyword>
<comment type="pathway">
    <text evidence="2">Cell wall biogenesis; peptidoglycan biosynthesis.</text>
</comment>
<keyword evidence="9" id="KW-0133">Cell shape</keyword>
<dbReference type="InterPro" id="IPR012907">
    <property type="entry name" value="Peptidase_S11_C"/>
</dbReference>
<reference evidence="18 19" key="1">
    <citation type="submission" date="2018-04" db="EMBL/GenBank/DDBJ databases">
        <title>Novel species isolated from glacier.</title>
        <authorList>
            <person name="Liu Q."/>
            <person name="Xin Y.-H."/>
        </authorList>
    </citation>
    <scope>NUCLEOTIDE SEQUENCE [LARGE SCALE GENOMIC DNA]</scope>
    <source>
        <strain evidence="18 19">GT1R17</strain>
    </source>
</reference>
<comment type="catalytic activity">
    <reaction evidence="12">
        <text>Preferential cleavage: (Ac)2-L-Lys-D-Ala-|-D-Ala. Also transpeptidation of peptidyl-alanyl moieties that are N-acyl substituents of D-alanine.</text>
        <dbReference type="EC" id="3.4.16.4"/>
    </reaction>
</comment>
<evidence type="ECO:0000256" key="10">
    <source>
        <dbReference type="ARBA" id="ARBA00022984"/>
    </source>
</evidence>
<feature type="domain" description="Peptidase S11 D-Ala-D-Ala carboxypeptidase A C-terminal" evidence="17">
    <location>
        <begin position="281"/>
        <end position="371"/>
    </location>
</feature>
<dbReference type="InterPro" id="IPR015956">
    <property type="entry name" value="Peniciliin-bd_prot_C_sf"/>
</dbReference>
<feature type="active site" description="Acyl-ester intermediate" evidence="13">
    <location>
        <position position="64"/>
    </location>
</feature>
<dbReference type="PANTHER" id="PTHR21581">
    <property type="entry name" value="D-ALANYL-D-ALANINE CARBOXYPEPTIDASE"/>
    <property type="match status" value="1"/>
</dbReference>
<dbReference type="SMART" id="SM00936">
    <property type="entry name" value="PBP5_C"/>
    <property type="match status" value="1"/>
</dbReference>
<dbReference type="OrthoDB" id="9795979at2"/>
<comment type="caution">
    <text evidence="18">The sequence shown here is derived from an EMBL/GenBank/DDBJ whole genome shotgun (WGS) entry which is preliminary data.</text>
</comment>
<name>A0A2T5MDK8_9GAMM</name>
<evidence type="ECO:0000256" key="13">
    <source>
        <dbReference type="PIRSR" id="PIRSR618044-1"/>
    </source>
</evidence>
<keyword evidence="11" id="KW-0961">Cell wall biogenesis/degradation</keyword>
<evidence type="ECO:0000256" key="1">
    <source>
        <dbReference type="ARBA" id="ARBA00003217"/>
    </source>
</evidence>
<evidence type="ECO:0000256" key="2">
    <source>
        <dbReference type="ARBA" id="ARBA00004752"/>
    </source>
</evidence>
<comment type="similarity">
    <text evidence="3 15">Belongs to the peptidase S11 family.</text>
</comment>
<evidence type="ECO:0000313" key="19">
    <source>
        <dbReference type="Proteomes" id="UP000244248"/>
    </source>
</evidence>
<evidence type="ECO:0000256" key="4">
    <source>
        <dbReference type="ARBA" id="ARBA00012448"/>
    </source>
</evidence>
<evidence type="ECO:0000256" key="16">
    <source>
        <dbReference type="SAM" id="SignalP"/>
    </source>
</evidence>
<evidence type="ECO:0000256" key="8">
    <source>
        <dbReference type="ARBA" id="ARBA00022801"/>
    </source>
</evidence>
<evidence type="ECO:0000256" key="5">
    <source>
        <dbReference type="ARBA" id="ARBA00022645"/>
    </source>
</evidence>
<dbReference type="InterPro" id="IPR018044">
    <property type="entry name" value="Peptidase_S11"/>
</dbReference>
<evidence type="ECO:0000256" key="14">
    <source>
        <dbReference type="PIRSR" id="PIRSR618044-2"/>
    </source>
</evidence>
<dbReference type="Pfam" id="PF07943">
    <property type="entry name" value="PBP5_C"/>
    <property type="match status" value="1"/>
</dbReference>
<dbReference type="Gene3D" id="3.40.710.10">
    <property type="entry name" value="DD-peptidase/beta-lactamase superfamily"/>
    <property type="match status" value="1"/>
</dbReference>
<dbReference type="Gene3D" id="2.60.410.10">
    <property type="entry name" value="D-Ala-D-Ala carboxypeptidase, C-terminal domain"/>
    <property type="match status" value="1"/>
</dbReference>
<dbReference type="AlphaFoldDB" id="A0A2T5MDK8"/>
<evidence type="ECO:0000259" key="17">
    <source>
        <dbReference type="SMART" id="SM00936"/>
    </source>
</evidence>
<keyword evidence="7 16" id="KW-0732">Signal</keyword>